<evidence type="ECO:0000256" key="9">
    <source>
        <dbReference type="ARBA" id="ARBA00023136"/>
    </source>
</evidence>
<reference evidence="15" key="1">
    <citation type="submission" date="2015-11" db="EMBL/GenBank/DDBJ databases">
        <title>De novo transcriptome assembly of four potential Pierce s Disease insect vectors from Arizona vineyards.</title>
        <authorList>
            <person name="Tassone E.E."/>
        </authorList>
    </citation>
    <scope>NUCLEOTIDE SEQUENCE</scope>
</reference>
<keyword evidence="8 12" id="KW-0406">Ion transport</keyword>
<evidence type="ECO:0000256" key="10">
    <source>
        <dbReference type="ARBA" id="ARBA00023201"/>
    </source>
</evidence>
<keyword evidence="4 12" id="KW-0894">Sodium channel</keyword>
<evidence type="ECO:0000256" key="11">
    <source>
        <dbReference type="ARBA" id="ARBA00023303"/>
    </source>
</evidence>
<keyword evidence="5 12" id="KW-0812">Transmembrane</keyword>
<dbReference type="InterPro" id="IPR001873">
    <property type="entry name" value="ENaC"/>
</dbReference>
<evidence type="ECO:0000256" key="8">
    <source>
        <dbReference type="ARBA" id="ARBA00023065"/>
    </source>
</evidence>
<evidence type="ECO:0000256" key="13">
    <source>
        <dbReference type="SAM" id="SignalP"/>
    </source>
</evidence>
<feature type="signal peptide" evidence="13">
    <location>
        <begin position="1"/>
        <end position="15"/>
    </location>
</feature>
<keyword evidence="3 12" id="KW-0813">Transport</keyword>
<name>A0A1B6JBP6_9HEMI</name>
<evidence type="ECO:0000256" key="1">
    <source>
        <dbReference type="ARBA" id="ARBA00004141"/>
    </source>
</evidence>
<dbReference type="EMBL" id="GECU01016224">
    <property type="protein sequence ID" value="JAS91482.1"/>
    <property type="molecule type" value="Transcribed_RNA"/>
</dbReference>
<keyword evidence="11 12" id="KW-0407">Ion channel</keyword>
<dbReference type="Pfam" id="PF00858">
    <property type="entry name" value="ASC"/>
    <property type="match status" value="1"/>
</dbReference>
<comment type="similarity">
    <text evidence="2 12">Belongs to the amiloride-sensitive sodium channel (TC 1.A.6) family.</text>
</comment>
<evidence type="ECO:0008006" key="16">
    <source>
        <dbReference type="Google" id="ProtNLM"/>
    </source>
</evidence>
<keyword evidence="6" id="KW-1133">Transmembrane helix</keyword>
<evidence type="ECO:0000313" key="15">
    <source>
        <dbReference type="EMBL" id="JAS96690.1"/>
    </source>
</evidence>
<keyword evidence="7" id="KW-0915">Sodium</keyword>
<dbReference type="AlphaFoldDB" id="A0A1B6JBP6"/>
<evidence type="ECO:0000256" key="2">
    <source>
        <dbReference type="ARBA" id="ARBA00007193"/>
    </source>
</evidence>
<accession>A0A1B6JBP6</accession>
<evidence type="ECO:0000256" key="4">
    <source>
        <dbReference type="ARBA" id="ARBA00022461"/>
    </source>
</evidence>
<gene>
    <name evidence="15" type="ORF">g.57734</name>
    <name evidence="14" type="ORF">g.57735</name>
</gene>
<comment type="subcellular location">
    <subcellularLocation>
        <location evidence="1">Membrane</location>
        <topology evidence="1">Multi-pass membrane protein</topology>
    </subcellularLocation>
</comment>
<proteinExistence type="inferred from homology"/>
<dbReference type="EMBL" id="GECU01011016">
    <property type="protein sequence ID" value="JAS96690.1"/>
    <property type="molecule type" value="Transcribed_RNA"/>
</dbReference>
<evidence type="ECO:0000256" key="5">
    <source>
        <dbReference type="ARBA" id="ARBA00022692"/>
    </source>
</evidence>
<evidence type="ECO:0000313" key="14">
    <source>
        <dbReference type="EMBL" id="JAS91482.1"/>
    </source>
</evidence>
<keyword evidence="9" id="KW-0472">Membrane</keyword>
<evidence type="ECO:0000256" key="7">
    <source>
        <dbReference type="ARBA" id="ARBA00023053"/>
    </source>
</evidence>
<feature type="chain" id="PRO_5011887447" description="Cystatin domain-containing protein" evidence="13">
    <location>
        <begin position="16"/>
        <end position="143"/>
    </location>
</feature>
<dbReference type="GO" id="GO:0016020">
    <property type="term" value="C:membrane"/>
    <property type="evidence" value="ECO:0007669"/>
    <property type="project" value="UniProtKB-SubCell"/>
</dbReference>
<keyword evidence="10 12" id="KW-0739">Sodium transport</keyword>
<dbReference type="GO" id="GO:0005272">
    <property type="term" value="F:sodium channel activity"/>
    <property type="evidence" value="ECO:0007669"/>
    <property type="project" value="UniProtKB-KW"/>
</dbReference>
<feature type="non-terminal residue" evidence="15">
    <location>
        <position position="143"/>
    </location>
</feature>
<keyword evidence="13" id="KW-0732">Signal</keyword>
<organism evidence="15">
    <name type="scientific">Homalodisca liturata</name>
    <dbReference type="NCBI Taxonomy" id="320908"/>
    <lineage>
        <taxon>Eukaryota</taxon>
        <taxon>Metazoa</taxon>
        <taxon>Ecdysozoa</taxon>
        <taxon>Arthropoda</taxon>
        <taxon>Hexapoda</taxon>
        <taxon>Insecta</taxon>
        <taxon>Pterygota</taxon>
        <taxon>Neoptera</taxon>
        <taxon>Paraneoptera</taxon>
        <taxon>Hemiptera</taxon>
        <taxon>Auchenorrhyncha</taxon>
        <taxon>Membracoidea</taxon>
        <taxon>Cicadellidae</taxon>
        <taxon>Cicadellinae</taxon>
        <taxon>Proconiini</taxon>
        <taxon>Homalodisca</taxon>
    </lineage>
</organism>
<evidence type="ECO:0000256" key="3">
    <source>
        <dbReference type="ARBA" id="ARBA00022448"/>
    </source>
</evidence>
<evidence type="ECO:0000256" key="6">
    <source>
        <dbReference type="ARBA" id="ARBA00022989"/>
    </source>
</evidence>
<evidence type="ECO:0000256" key="12">
    <source>
        <dbReference type="RuleBase" id="RU000679"/>
    </source>
</evidence>
<sequence length="143" mass="16796">MFWLVCCLLSWCGSAVLIKSSWDSFQKNAISFVVETTYLDVETSFPSISVCEDDNMPRIYEMANQFFGAKHDYNLDEMLREIAYFKGSVYYIKNFCLSDDISCPKDGYKKMAYMVRSKCKEMFKSCRWKNQTFDCCSHFIPLQ</sequence>
<protein>
    <recommendedName>
        <fullName evidence="16">Cystatin domain-containing protein</fullName>
    </recommendedName>
</protein>